<evidence type="ECO:0000313" key="2">
    <source>
        <dbReference type="EMBL" id="KAI3431508.1"/>
    </source>
</evidence>
<feature type="region of interest" description="Disordered" evidence="1">
    <location>
        <begin position="369"/>
        <end position="389"/>
    </location>
</feature>
<proteinExistence type="predicted"/>
<reference evidence="2" key="1">
    <citation type="journal article" date="2019" name="Plant J.">
        <title>Chlorella vulgaris genome assembly and annotation reveals the molecular basis for metabolic acclimation to high light conditions.</title>
        <authorList>
            <person name="Cecchin M."/>
            <person name="Marcolungo L."/>
            <person name="Rossato M."/>
            <person name="Girolomoni L."/>
            <person name="Cosentino E."/>
            <person name="Cuine S."/>
            <person name="Li-Beisson Y."/>
            <person name="Delledonne M."/>
            <person name="Ballottari M."/>
        </authorList>
    </citation>
    <scope>NUCLEOTIDE SEQUENCE</scope>
    <source>
        <strain evidence="2">211/11P</strain>
    </source>
</reference>
<sequence length="389" mass="41210">MQRQQLAAEQQEWQRQMNQRTGHSLPMPSPTPISSSHAPTNPTPEQGTYGANEAASGEGSWDCSSALPVGHLAWSTAAGSRAAAAAAFQLGGITDSEVRHHITALLLRGGCPNLGPLQPQAMTASPAAAARPAASPCAVEGQPSAVTASASGGALLDPYSAVATAGDDVGRGVRDPLLQAWLVTRTQPDLPIRGYTPPPSRAACRLVAAEEMIQFYRRQRKIQGCFFQHLRLTRRQAGRGASETDSVELLAAEEDPVVMRKRSSLGAASSRASINQATEGGPVPEIAAHSQRYLRRLAASNTLTEQQLAALLRTSSEATAPLHLLALAVVGAAPLAAGAARLWRQRSSSSRSKRDRSSGKMLKRYLVLLSSSRNESGDERHPKRCRSSG</sequence>
<name>A0A9D4YXJ6_CHLVU</name>
<dbReference type="AlphaFoldDB" id="A0A9D4YXJ6"/>
<evidence type="ECO:0000256" key="1">
    <source>
        <dbReference type="SAM" id="MobiDB-lite"/>
    </source>
</evidence>
<feature type="compositionally biased region" description="Polar residues" evidence="1">
    <location>
        <begin position="32"/>
        <end position="46"/>
    </location>
</feature>
<keyword evidence="3" id="KW-1185">Reference proteome</keyword>
<organism evidence="2 3">
    <name type="scientific">Chlorella vulgaris</name>
    <name type="common">Green alga</name>
    <dbReference type="NCBI Taxonomy" id="3077"/>
    <lineage>
        <taxon>Eukaryota</taxon>
        <taxon>Viridiplantae</taxon>
        <taxon>Chlorophyta</taxon>
        <taxon>core chlorophytes</taxon>
        <taxon>Trebouxiophyceae</taxon>
        <taxon>Chlorellales</taxon>
        <taxon>Chlorellaceae</taxon>
        <taxon>Chlorella clade</taxon>
        <taxon>Chlorella</taxon>
    </lineage>
</organism>
<evidence type="ECO:0000313" key="3">
    <source>
        <dbReference type="Proteomes" id="UP001055712"/>
    </source>
</evidence>
<dbReference type="EMBL" id="SIDB01000006">
    <property type="protein sequence ID" value="KAI3431508.1"/>
    <property type="molecule type" value="Genomic_DNA"/>
</dbReference>
<comment type="caution">
    <text evidence="2">The sequence shown here is derived from an EMBL/GenBank/DDBJ whole genome shotgun (WGS) entry which is preliminary data.</text>
</comment>
<protein>
    <submittedName>
        <fullName evidence="2">Uncharacterized protein</fullName>
    </submittedName>
</protein>
<feature type="compositionally biased region" description="Polar residues" evidence="1">
    <location>
        <begin position="1"/>
        <end position="22"/>
    </location>
</feature>
<dbReference type="Proteomes" id="UP001055712">
    <property type="component" value="Unassembled WGS sequence"/>
</dbReference>
<accession>A0A9D4YXJ6</accession>
<reference evidence="2" key="2">
    <citation type="submission" date="2020-11" db="EMBL/GenBank/DDBJ databases">
        <authorList>
            <person name="Cecchin M."/>
            <person name="Marcolungo L."/>
            <person name="Rossato M."/>
            <person name="Girolomoni L."/>
            <person name="Cosentino E."/>
            <person name="Cuine S."/>
            <person name="Li-Beisson Y."/>
            <person name="Delledonne M."/>
            <person name="Ballottari M."/>
        </authorList>
    </citation>
    <scope>NUCLEOTIDE SEQUENCE</scope>
    <source>
        <strain evidence="2">211/11P</strain>
        <tissue evidence="2">Whole cell</tissue>
    </source>
</reference>
<feature type="region of interest" description="Disordered" evidence="1">
    <location>
        <begin position="1"/>
        <end position="62"/>
    </location>
</feature>
<gene>
    <name evidence="2" type="ORF">D9Q98_004558</name>
</gene>